<dbReference type="PANTHER" id="PTHR34293:SF1">
    <property type="entry name" value="HTH-TYPE TRANSCRIPTIONAL REGULATOR TRMBL2"/>
    <property type="match status" value="1"/>
</dbReference>
<dbReference type="AlphaFoldDB" id="A0A1F5B275"/>
<protein>
    <recommendedName>
        <fullName evidence="1">Transcription regulator TrmB N-terminal domain-containing protein</fullName>
    </recommendedName>
</protein>
<name>A0A1F5B275_9BACT</name>
<dbReference type="InterPro" id="IPR002831">
    <property type="entry name" value="Tscrpt_reg_TrmB_N"/>
</dbReference>
<dbReference type="InterPro" id="IPR036390">
    <property type="entry name" value="WH_DNA-bd_sf"/>
</dbReference>
<dbReference type="CDD" id="cd00090">
    <property type="entry name" value="HTH_ARSR"/>
    <property type="match status" value="1"/>
</dbReference>
<evidence type="ECO:0000259" key="1">
    <source>
        <dbReference type="Pfam" id="PF01978"/>
    </source>
</evidence>
<organism evidence="2 3">
    <name type="scientific">Candidatus Azambacteria bacterium RIFCSPHIGHO2_01_FULL_40_24</name>
    <dbReference type="NCBI Taxonomy" id="1797301"/>
    <lineage>
        <taxon>Bacteria</taxon>
        <taxon>Candidatus Azamiibacteriota</taxon>
    </lineage>
</organism>
<sequence length="245" mass="28223">MANLEAEIKKLGLSDKEVKVYLAVLELGQASVAEIAAHSGVVRVTVYVILEELKKKGLVSTFLKGKKTYFSVEPPERLSNLFEIEEKRIKESFSGLKKIIPDLKKIYESRGERPKIRFFEGSEGINSLREDILKTKTKFLHQILPLDIIAKNLSERKFQNEKVKKLYNISSKSIYYNKKGKIFPEKSGKAEYKFLADKFETEIIIYGEKTAFINVKKKPIGIIIDDFSVSQTIKTFFEVLWKFLK</sequence>
<comment type="caution">
    <text evidence="2">The sequence shown here is derived from an EMBL/GenBank/DDBJ whole genome shotgun (WGS) entry which is preliminary data.</text>
</comment>
<proteinExistence type="predicted"/>
<evidence type="ECO:0000313" key="2">
    <source>
        <dbReference type="EMBL" id="OGD24693.1"/>
    </source>
</evidence>
<dbReference type="Pfam" id="PF01978">
    <property type="entry name" value="TrmB"/>
    <property type="match status" value="1"/>
</dbReference>
<dbReference type="EMBL" id="MEYK01000036">
    <property type="protein sequence ID" value="OGD24693.1"/>
    <property type="molecule type" value="Genomic_DNA"/>
</dbReference>
<reference evidence="2 3" key="1">
    <citation type="journal article" date="2016" name="Nat. Commun.">
        <title>Thousands of microbial genomes shed light on interconnected biogeochemical processes in an aquifer system.</title>
        <authorList>
            <person name="Anantharaman K."/>
            <person name="Brown C.T."/>
            <person name="Hug L.A."/>
            <person name="Sharon I."/>
            <person name="Castelle C.J."/>
            <person name="Probst A.J."/>
            <person name="Thomas B.C."/>
            <person name="Singh A."/>
            <person name="Wilkins M.J."/>
            <person name="Karaoz U."/>
            <person name="Brodie E.L."/>
            <person name="Williams K.H."/>
            <person name="Hubbard S.S."/>
            <person name="Banfield J.F."/>
        </authorList>
    </citation>
    <scope>NUCLEOTIDE SEQUENCE [LARGE SCALE GENOMIC DNA]</scope>
</reference>
<dbReference type="InterPro" id="IPR011991">
    <property type="entry name" value="ArsR-like_HTH"/>
</dbReference>
<feature type="domain" description="Transcription regulator TrmB N-terminal" evidence="1">
    <location>
        <begin position="9"/>
        <end position="74"/>
    </location>
</feature>
<accession>A0A1F5B275</accession>
<dbReference type="InterPro" id="IPR036388">
    <property type="entry name" value="WH-like_DNA-bd_sf"/>
</dbReference>
<evidence type="ECO:0000313" key="3">
    <source>
        <dbReference type="Proteomes" id="UP000176431"/>
    </source>
</evidence>
<dbReference type="Gene3D" id="1.10.10.10">
    <property type="entry name" value="Winged helix-like DNA-binding domain superfamily/Winged helix DNA-binding domain"/>
    <property type="match status" value="1"/>
</dbReference>
<dbReference type="Proteomes" id="UP000176431">
    <property type="component" value="Unassembled WGS sequence"/>
</dbReference>
<gene>
    <name evidence="2" type="ORF">A2819_03080</name>
</gene>
<dbReference type="InterPro" id="IPR051797">
    <property type="entry name" value="TrmB-like"/>
</dbReference>
<dbReference type="SUPFAM" id="SSF46785">
    <property type="entry name" value="Winged helix' DNA-binding domain"/>
    <property type="match status" value="1"/>
</dbReference>
<dbReference type="PANTHER" id="PTHR34293">
    <property type="entry name" value="HTH-TYPE TRANSCRIPTIONAL REGULATOR TRMBL2"/>
    <property type="match status" value="1"/>
</dbReference>